<sequence>MEEVPIITWTQKLVLYETKARYYVVGSNKAETRFRVLKIDRTEPRELSLHDDKVEYSRTEIRSVLSMIDGGNKPKKGNVYAGLSKNISAFGIAGFVRFMEGYYMILITKRKKAAVIGPHTLYKIEDTSMIYIPNDAVRVVHQEESRYLKMFQNVDLSSNFYFSYSYDLTHTLQFNMAPLRGPSTKAAPSQSHPQQSQARTSDYISSDLEPDIGPNTIRATKAKSEEDSHGSKEEEQAEARIEASHKNGALSDLRDQEFAISDVTSIRITPTSALDISVQRDIESQRVPTVCGVKSAPNRKFVWNNHLLQAFENKVHSDWILYIIHGFIGQSNVCVYGKSVYLTVLGRRSNQFAGTRFLKRGTNLEGYVANEVETEQIVQDTSVTFLNRGKVSSFVQHRGSVPLFWSQDIAKMVPKPPISLDQRDPYSSAAGMHFNQLLCRHGAPLIVLNLVKTKENKRHESILSEGFYSTVEYLNQFLPKQHGIQYIRFDMARVNKRKDADVMLRLNRIARYCMKQTGLFLSVQPSQASYLLKDPEMKSLQGEWGPTGCRQTGVVRTNCVDCLDRTNTAQFALGRSALAYQLYAMGVLQSTHLDFDTDCVKMLEELYEDHGDTLALQYGGSQLVHRIKGYRKIAPWTSHSRDIMQTLSRYYSNAFSDVEKQQAFNLFLGVFVPREGEPNLWDLPTDYYLHNKPAVGRAVPKNNYCQWWKSDVWSCLPLPQEEVSKSSSSSVEVQQLLQTDEHVNSFYEYYRPAELTSFDEMYQLYLSQVSWKHIPKNATDFSPFCVRHSAEQGSDRLYPGFSLMSQFLPAALRAESNPNVSGKDSTSSVASFGSEGSSESSDDSDGEGGAHLSDGSSGSESDGDQENYVSFRDLLPSMKEVYNTEIVDPGSRDQNIYQRYVDIGRGHISRPDISFEVTDRRRNSPNFESLRESSKSTPQWHMPTPQFLRETSTTGESPKRLPPGIDIFPISAFKLDSSFFVEPPPVSRQARDLYTAYVQRGKHGAGPPLEIDRLAYIKYVNKKYL</sequence>
<feature type="region of interest" description="Disordered" evidence="4">
    <location>
        <begin position="924"/>
        <end position="961"/>
    </location>
</feature>
<evidence type="ECO:0000256" key="4">
    <source>
        <dbReference type="SAM" id="MobiDB-lite"/>
    </source>
</evidence>
<dbReference type="PANTHER" id="PTHR45738:SF5">
    <property type="entry name" value="POLYPHOSPHOINOSITIDE PHOSPHATASE"/>
    <property type="match status" value="1"/>
</dbReference>
<dbReference type="GO" id="GO:0012505">
    <property type="term" value="C:endomembrane system"/>
    <property type="evidence" value="ECO:0007669"/>
    <property type="project" value="UniProtKB-SubCell"/>
</dbReference>
<dbReference type="GO" id="GO:0043813">
    <property type="term" value="F:phosphatidylinositol-3,5-bisphosphate 5-phosphatase activity"/>
    <property type="evidence" value="ECO:0007669"/>
    <property type="project" value="InterPro"/>
</dbReference>
<dbReference type="AlphaFoldDB" id="A0AAE1CVC3"/>
<proteinExistence type="predicted"/>
<dbReference type="InterPro" id="IPR043573">
    <property type="entry name" value="Fig4-like"/>
</dbReference>
<evidence type="ECO:0000256" key="3">
    <source>
        <dbReference type="ARBA" id="ARBA00023136"/>
    </source>
</evidence>
<evidence type="ECO:0000256" key="2">
    <source>
        <dbReference type="ARBA" id="ARBA00022801"/>
    </source>
</evidence>
<keyword evidence="3" id="KW-0472">Membrane</keyword>
<dbReference type="InterPro" id="IPR002013">
    <property type="entry name" value="SAC_dom"/>
</dbReference>
<evidence type="ECO:0000256" key="1">
    <source>
        <dbReference type="ARBA" id="ARBA00004308"/>
    </source>
</evidence>
<accession>A0AAE1CVC3</accession>
<keyword evidence="7" id="KW-1185">Reference proteome</keyword>
<dbReference type="Proteomes" id="UP001283361">
    <property type="component" value="Unassembled WGS sequence"/>
</dbReference>
<dbReference type="EMBL" id="JAWDGP010006589">
    <property type="protein sequence ID" value="KAK3738605.1"/>
    <property type="molecule type" value="Genomic_DNA"/>
</dbReference>
<dbReference type="PROSITE" id="PS50275">
    <property type="entry name" value="SAC"/>
    <property type="match status" value="1"/>
</dbReference>
<evidence type="ECO:0000313" key="7">
    <source>
        <dbReference type="Proteomes" id="UP001283361"/>
    </source>
</evidence>
<feature type="compositionally biased region" description="Low complexity" evidence="4">
    <location>
        <begin position="825"/>
        <end position="839"/>
    </location>
</feature>
<reference evidence="6" key="1">
    <citation type="journal article" date="2023" name="G3 (Bethesda)">
        <title>A reference genome for the long-term kleptoplast-retaining sea slug Elysia crispata morphotype clarki.</title>
        <authorList>
            <person name="Eastman K.E."/>
            <person name="Pendleton A.L."/>
            <person name="Shaikh M.A."/>
            <person name="Suttiyut T."/>
            <person name="Ogas R."/>
            <person name="Tomko P."/>
            <person name="Gavelis G."/>
            <person name="Widhalm J.R."/>
            <person name="Wisecaver J.H."/>
        </authorList>
    </citation>
    <scope>NUCLEOTIDE SEQUENCE</scope>
    <source>
        <strain evidence="6">ECLA1</strain>
    </source>
</reference>
<evidence type="ECO:0000313" key="6">
    <source>
        <dbReference type="EMBL" id="KAK3738605.1"/>
    </source>
</evidence>
<feature type="region of interest" description="Disordered" evidence="4">
    <location>
        <begin position="816"/>
        <end position="866"/>
    </location>
</feature>
<feature type="compositionally biased region" description="Basic and acidic residues" evidence="4">
    <location>
        <begin position="222"/>
        <end position="241"/>
    </location>
</feature>
<comment type="caution">
    <text evidence="6">The sequence shown here is derived from an EMBL/GenBank/DDBJ whole genome shotgun (WGS) entry which is preliminary data.</text>
</comment>
<protein>
    <recommendedName>
        <fullName evidence="5">SAC domain-containing protein</fullName>
    </recommendedName>
</protein>
<name>A0AAE1CVC3_9GAST</name>
<organism evidence="6 7">
    <name type="scientific">Elysia crispata</name>
    <name type="common">lettuce slug</name>
    <dbReference type="NCBI Taxonomy" id="231223"/>
    <lineage>
        <taxon>Eukaryota</taxon>
        <taxon>Metazoa</taxon>
        <taxon>Spiralia</taxon>
        <taxon>Lophotrochozoa</taxon>
        <taxon>Mollusca</taxon>
        <taxon>Gastropoda</taxon>
        <taxon>Heterobranchia</taxon>
        <taxon>Euthyneura</taxon>
        <taxon>Panpulmonata</taxon>
        <taxon>Sacoglossa</taxon>
        <taxon>Placobranchoidea</taxon>
        <taxon>Plakobranchidae</taxon>
        <taxon>Elysia</taxon>
    </lineage>
</organism>
<comment type="subcellular location">
    <subcellularLocation>
        <location evidence="1">Endomembrane system</location>
    </subcellularLocation>
</comment>
<dbReference type="GO" id="GO:0046856">
    <property type="term" value="P:phosphatidylinositol dephosphorylation"/>
    <property type="evidence" value="ECO:0007669"/>
    <property type="project" value="InterPro"/>
</dbReference>
<feature type="region of interest" description="Disordered" evidence="4">
    <location>
        <begin position="179"/>
        <end position="241"/>
    </location>
</feature>
<dbReference type="PANTHER" id="PTHR45738">
    <property type="entry name" value="POLYPHOSPHOINOSITIDE PHOSPHATASE"/>
    <property type="match status" value="1"/>
</dbReference>
<evidence type="ECO:0000259" key="5">
    <source>
        <dbReference type="PROSITE" id="PS50275"/>
    </source>
</evidence>
<feature type="compositionally biased region" description="Low complexity" evidence="4">
    <location>
        <begin position="186"/>
        <end position="198"/>
    </location>
</feature>
<keyword evidence="2" id="KW-0378">Hydrolase</keyword>
<gene>
    <name evidence="6" type="ORF">RRG08_040263</name>
</gene>
<dbReference type="Pfam" id="PF02383">
    <property type="entry name" value="Syja_N"/>
    <property type="match status" value="1"/>
</dbReference>
<feature type="domain" description="SAC" evidence="5">
    <location>
        <begin position="151"/>
        <end position="620"/>
    </location>
</feature>